<comment type="caution">
    <text evidence="2">The sequence shown here is derived from an EMBL/GenBank/DDBJ whole genome shotgun (WGS) entry which is preliminary data.</text>
</comment>
<dbReference type="Pfam" id="PF19700">
    <property type="entry name" value="DUF6198"/>
    <property type="match status" value="1"/>
</dbReference>
<organism evidence="2 3">
    <name type="scientific">Liquorilactobacillus hordei DSM 19519</name>
    <dbReference type="NCBI Taxonomy" id="1423759"/>
    <lineage>
        <taxon>Bacteria</taxon>
        <taxon>Bacillati</taxon>
        <taxon>Bacillota</taxon>
        <taxon>Bacilli</taxon>
        <taxon>Lactobacillales</taxon>
        <taxon>Lactobacillaceae</taxon>
        <taxon>Liquorilactobacillus</taxon>
    </lineage>
</organism>
<keyword evidence="3" id="KW-1185">Reference proteome</keyword>
<evidence type="ECO:0000313" key="2">
    <source>
        <dbReference type="EMBL" id="KRL06465.1"/>
    </source>
</evidence>
<dbReference type="STRING" id="1423759.FC92_GL000754"/>
<dbReference type="RefSeq" id="WP_057869758.1">
    <property type="nucleotide sequence ID" value="NZ_AZDX01000021.1"/>
</dbReference>
<feature type="transmembrane region" description="Helical" evidence="1">
    <location>
        <begin position="57"/>
        <end position="80"/>
    </location>
</feature>
<protein>
    <recommendedName>
        <fullName evidence="4">Sugar specific permease</fullName>
    </recommendedName>
</protein>
<reference evidence="2 3" key="1">
    <citation type="journal article" date="2015" name="Genome Announc.">
        <title>Expanding the biotechnology potential of lactobacilli through comparative genomics of 213 strains and associated genera.</title>
        <authorList>
            <person name="Sun Z."/>
            <person name="Harris H.M."/>
            <person name="McCann A."/>
            <person name="Guo C."/>
            <person name="Argimon S."/>
            <person name="Zhang W."/>
            <person name="Yang X."/>
            <person name="Jeffery I.B."/>
            <person name="Cooney J.C."/>
            <person name="Kagawa T.F."/>
            <person name="Liu W."/>
            <person name="Song Y."/>
            <person name="Salvetti E."/>
            <person name="Wrobel A."/>
            <person name="Rasinkangas P."/>
            <person name="Parkhill J."/>
            <person name="Rea M.C."/>
            <person name="O'Sullivan O."/>
            <person name="Ritari J."/>
            <person name="Douillard F.P."/>
            <person name="Paul Ross R."/>
            <person name="Yang R."/>
            <person name="Briner A.E."/>
            <person name="Felis G.E."/>
            <person name="de Vos W.M."/>
            <person name="Barrangou R."/>
            <person name="Klaenhammer T.R."/>
            <person name="Caufield P.W."/>
            <person name="Cui Y."/>
            <person name="Zhang H."/>
            <person name="O'Toole P.W."/>
        </authorList>
    </citation>
    <scope>NUCLEOTIDE SEQUENCE [LARGE SCALE GENOMIC DNA]</scope>
    <source>
        <strain evidence="2 3">DSM 19519</strain>
    </source>
</reference>
<accession>A0A0R1MF21</accession>
<dbReference type="Proteomes" id="UP000051448">
    <property type="component" value="Unassembled WGS sequence"/>
</dbReference>
<dbReference type="InterPro" id="IPR038750">
    <property type="entry name" value="YczE/YyaS-like"/>
</dbReference>
<dbReference type="OrthoDB" id="3237813at2"/>
<keyword evidence="1" id="KW-0472">Membrane</keyword>
<name>A0A0R1MF21_9LACO</name>
<feature type="transmembrane region" description="Helical" evidence="1">
    <location>
        <begin position="191"/>
        <end position="211"/>
    </location>
</feature>
<keyword evidence="1" id="KW-0812">Transmembrane</keyword>
<dbReference type="AlphaFoldDB" id="A0A0R1MF21"/>
<proteinExistence type="predicted"/>
<feature type="transmembrane region" description="Helical" evidence="1">
    <location>
        <begin position="118"/>
        <end position="139"/>
    </location>
</feature>
<dbReference type="GeneID" id="98310445"/>
<evidence type="ECO:0000256" key="1">
    <source>
        <dbReference type="SAM" id="Phobius"/>
    </source>
</evidence>
<keyword evidence="1" id="KW-1133">Transmembrane helix</keyword>
<evidence type="ECO:0000313" key="3">
    <source>
        <dbReference type="Proteomes" id="UP000051448"/>
    </source>
</evidence>
<dbReference type="EMBL" id="AZDX01000021">
    <property type="protein sequence ID" value="KRL06465.1"/>
    <property type="molecule type" value="Genomic_DNA"/>
</dbReference>
<feature type="transmembrane region" description="Helical" evidence="1">
    <location>
        <begin position="87"/>
        <end position="106"/>
    </location>
</feature>
<gene>
    <name evidence="2" type="ORF">FC92_GL000754</name>
</gene>
<feature type="transmembrane region" description="Helical" evidence="1">
    <location>
        <begin position="20"/>
        <end position="45"/>
    </location>
</feature>
<evidence type="ECO:0008006" key="4">
    <source>
        <dbReference type="Google" id="ProtNLM"/>
    </source>
</evidence>
<feature type="transmembrane region" description="Helical" evidence="1">
    <location>
        <begin position="160"/>
        <end position="185"/>
    </location>
</feature>
<sequence>MEKQPVVNAHQQELPLMIGYFIFSIILNSFGNALTVSLNLGSALWTAAAVNIAHTTLIPLSFVLVLEGIFAIIINLVLVGKISFSRIIGYLLFMFPFAYLVGILSRELILLGIGNLPLIVRVVLDCIGIICIATAISIYQRVNLILHPCDDMMQIVRFKFFRGNSVIAQLASFFIPITAIIITVMSERQLFAVNIGTVFSLLFQGYFVGLADRKVLPTLKHRKLDI</sequence>
<dbReference type="PATRIC" id="fig|1423759.3.peg.795"/>